<evidence type="ECO:0000313" key="3">
    <source>
        <dbReference type="Proteomes" id="UP000077202"/>
    </source>
</evidence>
<organism evidence="2 3">
    <name type="scientific">Marchantia polymorpha subsp. ruderalis</name>
    <dbReference type="NCBI Taxonomy" id="1480154"/>
    <lineage>
        <taxon>Eukaryota</taxon>
        <taxon>Viridiplantae</taxon>
        <taxon>Streptophyta</taxon>
        <taxon>Embryophyta</taxon>
        <taxon>Marchantiophyta</taxon>
        <taxon>Marchantiopsida</taxon>
        <taxon>Marchantiidae</taxon>
        <taxon>Marchantiales</taxon>
        <taxon>Marchantiaceae</taxon>
        <taxon>Marchantia</taxon>
    </lineage>
</organism>
<accession>A0A176WP84</accession>
<keyword evidence="3" id="KW-1185">Reference proteome</keyword>
<comment type="caution">
    <text evidence="2">The sequence shown here is derived from an EMBL/GenBank/DDBJ whole genome shotgun (WGS) entry which is preliminary data.</text>
</comment>
<sequence length="201" mass="22280">MVIRWRQVATEPSPQDWPDDEGQRNREMPTLRCKNATVAFGDGGDGAEIQMPVTLGPQDIKYNEASYGGARADAHDEGLLSYLALVSYLIASPSADGFMCIHISSMRVRWATLRSGPVRRYGMVWSGLVCSGLVTRLGLERCALVLDGDEEDDVRARACEYTSRFFSFELGRKKERESESLADVDADAGGERGMLVQPLRR</sequence>
<name>A0A176WP84_MARPO</name>
<dbReference type="Proteomes" id="UP000077202">
    <property type="component" value="Unassembled WGS sequence"/>
</dbReference>
<dbReference type="AlphaFoldDB" id="A0A176WP84"/>
<proteinExistence type="predicted"/>
<feature type="region of interest" description="Disordered" evidence="1">
    <location>
        <begin position="177"/>
        <end position="201"/>
    </location>
</feature>
<feature type="region of interest" description="Disordered" evidence="1">
    <location>
        <begin position="7"/>
        <end position="26"/>
    </location>
</feature>
<gene>
    <name evidence="2" type="ORF">AXG93_1054s1090</name>
</gene>
<reference evidence="2" key="1">
    <citation type="submission" date="2016-03" db="EMBL/GenBank/DDBJ databases">
        <title>Mechanisms controlling the formation of the plant cell surface in tip-growing cells are functionally conserved among land plants.</title>
        <authorList>
            <person name="Honkanen S."/>
            <person name="Jones V.A."/>
            <person name="Morieri G."/>
            <person name="Champion C."/>
            <person name="Hetherington A.J."/>
            <person name="Kelly S."/>
            <person name="Saint-Marcoux D."/>
            <person name="Proust H."/>
            <person name="Prescott H."/>
            <person name="Dolan L."/>
        </authorList>
    </citation>
    <scope>NUCLEOTIDE SEQUENCE [LARGE SCALE GENOMIC DNA]</scope>
    <source>
        <tissue evidence="2">Whole gametophyte</tissue>
    </source>
</reference>
<protein>
    <submittedName>
        <fullName evidence="2">Uncharacterized protein</fullName>
    </submittedName>
</protein>
<dbReference type="EMBL" id="LVLJ01000416">
    <property type="protein sequence ID" value="OAE34325.1"/>
    <property type="molecule type" value="Genomic_DNA"/>
</dbReference>
<evidence type="ECO:0000313" key="2">
    <source>
        <dbReference type="EMBL" id="OAE34325.1"/>
    </source>
</evidence>
<evidence type="ECO:0000256" key="1">
    <source>
        <dbReference type="SAM" id="MobiDB-lite"/>
    </source>
</evidence>